<dbReference type="GeneID" id="19397709"/>
<dbReference type="Proteomes" id="UP000016935">
    <property type="component" value="Unassembled WGS sequence"/>
</dbReference>
<dbReference type="RefSeq" id="XP_008030778.1">
    <property type="nucleotide sequence ID" value="XM_008032587.1"/>
</dbReference>
<evidence type="ECO:0000313" key="2">
    <source>
        <dbReference type="EMBL" id="EOA81263.1"/>
    </source>
</evidence>
<gene>
    <name evidence="2" type="ORF">SETTUDRAFT_157214</name>
</gene>
<dbReference type="HOGENOM" id="CLU_2238278_0_0_1"/>
<keyword evidence="3" id="KW-1185">Reference proteome</keyword>
<reference evidence="2 3" key="1">
    <citation type="journal article" date="2012" name="PLoS Pathog.">
        <title>Diverse lifestyles and strategies of plant pathogenesis encoded in the genomes of eighteen Dothideomycetes fungi.</title>
        <authorList>
            <person name="Ohm R.A."/>
            <person name="Feau N."/>
            <person name="Henrissat B."/>
            <person name="Schoch C.L."/>
            <person name="Horwitz B.A."/>
            <person name="Barry K.W."/>
            <person name="Condon B.J."/>
            <person name="Copeland A.C."/>
            <person name="Dhillon B."/>
            <person name="Glaser F."/>
            <person name="Hesse C.N."/>
            <person name="Kosti I."/>
            <person name="LaButti K."/>
            <person name="Lindquist E.A."/>
            <person name="Lucas S."/>
            <person name="Salamov A.A."/>
            <person name="Bradshaw R.E."/>
            <person name="Ciuffetti L."/>
            <person name="Hamelin R.C."/>
            <person name="Kema G.H.J."/>
            <person name="Lawrence C."/>
            <person name="Scott J.A."/>
            <person name="Spatafora J.W."/>
            <person name="Turgeon B.G."/>
            <person name="de Wit P.J.G.M."/>
            <person name="Zhong S."/>
            <person name="Goodwin S.B."/>
            <person name="Grigoriev I.V."/>
        </authorList>
    </citation>
    <scope>NUCLEOTIDE SEQUENCE [LARGE SCALE GENOMIC DNA]</scope>
    <source>
        <strain evidence="3">28A</strain>
    </source>
</reference>
<reference evidence="2 3" key="2">
    <citation type="journal article" date="2013" name="PLoS Genet.">
        <title>Comparative genome structure, secondary metabolite, and effector coding capacity across Cochliobolus pathogens.</title>
        <authorList>
            <person name="Condon B.J."/>
            <person name="Leng Y."/>
            <person name="Wu D."/>
            <person name="Bushley K.E."/>
            <person name="Ohm R.A."/>
            <person name="Otillar R."/>
            <person name="Martin J."/>
            <person name="Schackwitz W."/>
            <person name="Grimwood J."/>
            <person name="MohdZainudin N."/>
            <person name="Xue C."/>
            <person name="Wang R."/>
            <person name="Manning V.A."/>
            <person name="Dhillon B."/>
            <person name="Tu Z.J."/>
            <person name="Steffenson B.J."/>
            <person name="Salamov A."/>
            <person name="Sun H."/>
            <person name="Lowry S."/>
            <person name="LaButti K."/>
            <person name="Han J."/>
            <person name="Copeland A."/>
            <person name="Lindquist E."/>
            <person name="Barry K."/>
            <person name="Schmutz J."/>
            <person name="Baker S.E."/>
            <person name="Ciuffetti L.M."/>
            <person name="Grigoriev I.V."/>
            <person name="Zhong S."/>
            <person name="Turgeon B.G."/>
        </authorList>
    </citation>
    <scope>NUCLEOTIDE SEQUENCE [LARGE SCALE GENOMIC DNA]</scope>
    <source>
        <strain evidence="3">28A</strain>
    </source>
</reference>
<evidence type="ECO:0000256" key="1">
    <source>
        <dbReference type="SAM" id="MobiDB-lite"/>
    </source>
</evidence>
<feature type="compositionally biased region" description="Basic and acidic residues" evidence="1">
    <location>
        <begin position="21"/>
        <end position="30"/>
    </location>
</feature>
<feature type="region of interest" description="Disordered" evidence="1">
    <location>
        <begin position="21"/>
        <end position="48"/>
    </location>
</feature>
<sequence>MSAQLFALRWLNPLCCKHPGCEQEHCRTRDPTSNQDGETMAKDPQSAKSIRVHIPLFRRQQNYRASRQEPTWGNSLPICDTTNRKHVVVSWLVRPQRFLGNSLLD</sequence>
<dbReference type="EMBL" id="KB908866">
    <property type="protein sequence ID" value="EOA81263.1"/>
    <property type="molecule type" value="Genomic_DNA"/>
</dbReference>
<proteinExistence type="predicted"/>
<accession>R0JIT8</accession>
<evidence type="ECO:0000313" key="3">
    <source>
        <dbReference type="Proteomes" id="UP000016935"/>
    </source>
</evidence>
<dbReference type="AlphaFoldDB" id="R0JIT8"/>
<protein>
    <submittedName>
        <fullName evidence="2">Uncharacterized protein</fullName>
    </submittedName>
</protein>
<organism evidence="2 3">
    <name type="scientific">Exserohilum turcicum (strain 28A)</name>
    <name type="common">Northern leaf blight fungus</name>
    <name type="synonym">Setosphaeria turcica</name>
    <dbReference type="NCBI Taxonomy" id="671987"/>
    <lineage>
        <taxon>Eukaryota</taxon>
        <taxon>Fungi</taxon>
        <taxon>Dikarya</taxon>
        <taxon>Ascomycota</taxon>
        <taxon>Pezizomycotina</taxon>
        <taxon>Dothideomycetes</taxon>
        <taxon>Pleosporomycetidae</taxon>
        <taxon>Pleosporales</taxon>
        <taxon>Pleosporineae</taxon>
        <taxon>Pleosporaceae</taxon>
        <taxon>Exserohilum</taxon>
    </lineage>
</organism>
<name>R0JIT8_EXST2</name>